<dbReference type="EMBL" id="OX596096">
    <property type="protein sequence ID" value="CAM9547928.1"/>
    <property type="molecule type" value="Genomic_DNA"/>
</dbReference>
<evidence type="ECO:0000313" key="2">
    <source>
        <dbReference type="Proteomes" id="UP001162501"/>
    </source>
</evidence>
<dbReference type="Proteomes" id="UP001162501">
    <property type="component" value="Chromosome 12"/>
</dbReference>
<reference evidence="1" key="2">
    <citation type="submission" date="2025-03" db="EMBL/GenBank/DDBJ databases">
        <authorList>
            <consortium name="ELIXIR-Norway"/>
            <consortium name="Elixir Norway"/>
        </authorList>
    </citation>
    <scope>NUCLEOTIDE SEQUENCE</scope>
</reference>
<name>A0AC59YB73_RANTA</name>
<gene>
    <name evidence="1" type="ORF">MRATA1EN22A_LOCUS4066</name>
</gene>
<proteinExistence type="predicted"/>
<accession>A0AC59YB73</accession>
<evidence type="ECO:0000313" key="1">
    <source>
        <dbReference type="EMBL" id="CAM9547928.1"/>
    </source>
</evidence>
<reference evidence="1" key="1">
    <citation type="submission" date="2023-05" db="EMBL/GenBank/DDBJ databases">
        <authorList>
            <consortium name="ELIXIR-Norway"/>
        </authorList>
    </citation>
    <scope>NUCLEOTIDE SEQUENCE</scope>
</reference>
<sequence length="67" mass="7084">MESGGPQWKQKVGAQAGIQLRQRDSFPFCLTALASADPQMGSRKPTGFTASPNPGQVKSQDLIPPTA</sequence>
<organism evidence="1 2">
    <name type="scientific">Rangifer tarandus platyrhynchus</name>
    <name type="common">Svalbard reindeer</name>
    <dbReference type="NCBI Taxonomy" id="3082113"/>
    <lineage>
        <taxon>Eukaryota</taxon>
        <taxon>Metazoa</taxon>
        <taxon>Chordata</taxon>
        <taxon>Craniata</taxon>
        <taxon>Vertebrata</taxon>
        <taxon>Euteleostomi</taxon>
        <taxon>Mammalia</taxon>
        <taxon>Eutheria</taxon>
        <taxon>Laurasiatheria</taxon>
        <taxon>Artiodactyla</taxon>
        <taxon>Ruminantia</taxon>
        <taxon>Pecora</taxon>
        <taxon>Cervidae</taxon>
        <taxon>Odocoileinae</taxon>
        <taxon>Rangifer</taxon>
    </lineage>
</organism>
<protein>
    <submittedName>
        <fullName evidence="1">Uncharacterized protein</fullName>
    </submittedName>
</protein>